<feature type="chain" id="PRO_5015621329" description="FlgD/Vpr Ig-like domain-containing protein" evidence="1">
    <location>
        <begin position="22"/>
        <end position="768"/>
    </location>
</feature>
<dbReference type="NCBIfam" id="NF038133">
    <property type="entry name" value="choice_anch_L"/>
    <property type="match status" value="1"/>
</dbReference>
<dbReference type="EMBL" id="CP029186">
    <property type="protein sequence ID" value="AWH86750.1"/>
    <property type="molecule type" value="Genomic_DNA"/>
</dbReference>
<dbReference type="NCBIfam" id="TIGR04131">
    <property type="entry name" value="Bac_Flav_CTERM"/>
    <property type="match status" value="1"/>
</dbReference>
<dbReference type="InterPro" id="IPR026341">
    <property type="entry name" value="T9SS_type_B"/>
</dbReference>
<organism evidence="3 4">
    <name type="scientific">Flavobacterium album</name>
    <dbReference type="NCBI Taxonomy" id="2175091"/>
    <lineage>
        <taxon>Bacteria</taxon>
        <taxon>Pseudomonadati</taxon>
        <taxon>Bacteroidota</taxon>
        <taxon>Flavobacteriia</taxon>
        <taxon>Flavobacteriales</taxon>
        <taxon>Flavobacteriaceae</taxon>
        <taxon>Flavobacterium</taxon>
    </lineage>
</organism>
<dbReference type="Proteomes" id="UP000244929">
    <property type="component" value="Chromosome"/>
</dbReference>
<protein>
    <recommendedName>
        <fullName evidence="2">FlgD/Vpr Ig-like domain-containing protein</fullName>
    </recommendedName>
</protein>
<keyword evidence="1" id="KW-0732">Signal</keyword>
<dbReference type="AlphaFoldDB" id="A0A2S1R253"/>
<proteinExistence type="predicted"/>
<dbReference type="RefSeq" id="WP_108779472.1">
    <property type="nucleotide sequence ID" value="NZ_CP029186.1"/>
</dbReference>
<dbReference type="InterPro" id="IPR025965">
    <property type="entry name" value="FlgD/Vpr_Ig-like"/>
</dbReference>
<name>A0A2S1R253_9FLAO</name>
<keyword evidence="4" id="KW-1185">Reference proteome</keyword>
<dbReference type="InterPro" id="IPR049804">
    <property type="entry name" value="Choice_anch_L"/>
</dbReference>
<reference evidence="3 4" key="1">
    <citation type="submission" date="2018-04" db="EMBL/GenBank/DDBJ databases">
        <title>Genome sequencing of Flavobacterium sp. HYN0059.</title>
        <authorList>
            <person name="Yi H."/>
            <person name="Baek C."/>
        </authorList>
    </citation>
    <scope>NUCLEOTIDE SEQUENCE [LARGE SCALE GENOMIC DNA]</scope>
    <source>
        <strain evidence="3 4">HYN0059</strain>
    </source>
</reference>
<sequence>MKTRLAYLSALLFLVAGMASAQNIQVNDNYTAQQLADALVSNSCAQVSNISVSGWSGGSGSTSFGYFTAGTSSFPFANGIVLSTGFAASAPGPNNSLLSEGNTSWGGDTDLQQALGVTGTINATVLEFDFVPFTSHISFDYIFASEQYLTSINSPNQCNYTDGFAFLLKKANTADPYQNLAVIPGTNTPVKVNTVRGPGVCPAANEQYFDSFNPTNAPVNFNGQTVIMTAESDVEAGTTYHIKLVVADQGNNLYDSAIFLGGGSFDATLDIGPDRLLATGNPLCSGETFPIDASNPAATAYQWYKNTSPITGATNGIYNVTTPGDYSVDVTFSPTCTATGEIRLEYAPALVFGNYTLLQCDDDNDGLTVYNLDQAGQLAENGDPDLQAHSYYLTSSDAQDEINAITNTTAFQNTTADQDIYVLVENRYGCTGIATVKLSVSSNTVNNPAPLEECDTDGTDDGFFKFDLTDTANDILAGLPAGLQLTFYPSYNDALTFGNEITAPDAFTNTVANSQTLYARIFNASDCYGIAEVQLIVHSFGDGFADEDVILCDDTTETLDAGSGYTSYSWDTTPVQTTRRITVDEPGTYTVTVTNTFGCEGSKTFTVSPSGRATDATFDINDFTGNDNSITVHPVGSGTYEYSLDGLDYQDSPVFEHLPSGEYTIYIKDTNGCGPRYSESVFILDYPVFFTPNGDGINDIWRIPYSYYRPGIFVTVFDRYGKIITGFKGYEQGWDGTYNGRPLPSTDYWFHIELENGRKVRGHFAMVR</sequence>
<feature type="domain" description="FlgD/Vpr Ig-like" evidence="2">
    <location>
        <begin position="600"/>
        <end position="672"/>
    </location>
</feature>
<dbReference type="KEGG" id="falb:HYN59_17265"/>
<accession>A0A2S1R253</accession>
<gene>
    <name evidence="3" type="ORF">HYN59_17265</name>
</gene>
<dbReference type="Pfam" id="PF13860">
    <property type="entry name" value="FlgD_ig"/>
    <property type="match status" value="1"/>
</dbReference>
<feature type="signal peptide" evidence="1">
    <location>
        <begin position="1"/>
        <end position="21"/>
    </location>
</feature>
<evidence type="ECO:0000313" key="3">
    <source>
        <dbReference type="EMBL" id="AWH86750.1"/>
    </source>
</evidence>
<dbReference type="OrthoDB" id="9765926at2"/>
<evidence type="ECO:0000256" key="1">
    <source>
        <dbReference type="SAM" id="SignalP"/>
    </source>
</evidence>
<dbReference type="Pfam" id="PF13585">
    <property type="entry name" value="CHU_C"/>
    <property type="match status" value="1"/>
</dbReference>
<evidence type="ECO:0000313" key="4">
    <source>
        <dbReference type="Proteomes" id="UP000244929"/>
    </source>
</evidence>
<evidence type="ECO:0000259" key="2">
    <source>
        <dbReference type="Pfam" id="PF13860"/>
    </source>
</evidence>